<keyword evidence="1" id="KW-1133">Transmembrane helix</keyword>
<evidence type="ECO:0000313" key="3">
    <source>
        <dbReference type="Proteomes" id="UP000834106"/>
    </source>
</evidence>
<keyword evidence="1" id="KW-0812">Transmembrane</keyword>
<organism evidence="2 3">
    <name type="scientific">Fraxinus pennsylvanica</name>
    <dbReference type="NCBI Taxonomy" id="56036"/>
    <lineage>
        <taxon>Eukaryota</taxon>
        <taxon>Viridiplantae</taxon>
        <taxon>Streptophyta</taxon>
        <taxon>Embryophyta</taxon>
        <taxon>Tracheophyta</taxon>
        <taxon>Spermatophyta</taxon>
        <taxon>Magnoliopsida</taxon>
        <taxon>eudicotyledons</taxon>
        <taxon>Gunneridae</taxon>
        <taxon>Pentapetalae</taxon>
        <taxon>asterids</taxon>
        <taxon>lamiids</taxon>
        <taxon>Lamiales</taxon>
        <taxon>Oleaceae</taxon>
        <taxon>Oleeae</taxon>
        <taxon>Fraxinus</taxon>
    </lineage>
</organism>
<evidence type="ECO:0000256" key="1">
    <source>
        <dbReference type="SAM" id="Phobius"/>
    </source>
</evidence>
<keyword evidence="1" id="KW-0472">Membrane</keyword>
<proteinExistence type="predicted"/>
<accession>A0AAD2DVK9</accession>
<dbReference type="Proteomes" id="UP000834106">
    <property type="component" value="Chromosome 7"/>
</dbReference>
<protein>
    <submittedName>
        <fullName evidence="2">Uncharacterized protein</fullName>
    </submittedName>
</protein>
<keyword evidence="3" id="KW-1185">Reference proteome</keyword>
<sequence length="181" mass="20744">MLYDWSKGTGNFMERYSKELEVDISCRFQVRNSRALDQRMELSGSLIERNIVILQNELDICIFNQWSLHCGGWKSSHPNKFCTEFNLGIIIKSTQGDRRQLVVGRGYISKLQRTHRGKKKESSGWVSFALVLWCSGGGWVSFAFVVSFMHRRDMVGTVVDALMRSVNGAMVWVLDRGVKDL</sequence>
<reference evidence="2" key="1">
    <citation type="submission" date="2023-05" db="EMBL/GenBank/DDBJ databases">
        <authorList>
            <person name="Huff M."/>
        </authorList>
    </citation>
    <scope>NUCLEOTIDE SEQUENCE</scope>
</reference>
<dbReference type="EMBL" id="OU503042">
    <property type="protein sequence ID" value="CAI9764845.1"/>
    <property type="molecule type" value="Genomic_DNA"/>
</dbReference>
<feature type="transmembrane region" description="Helical" evidence="1">
    <location>
        <begin position="125"/>
        <end position="148"/>
    </location>
</feature>
<gene>
    <name evidence="2" type="ORF">FPE_LOCUS12275</name>
</gene>
<evidence type="ECO:0000313" key="2">
    <source>
        <dbReference type="EMBL" id="CAI9764845.1"/>
    </source>
</evidence>
<name>A0AAD2DVK9_9LAMI</name>
<dbReference type="AlphaFoldDB" id="A0AAD2DVK9"/>